<keyword evidence="3" id="KW-1185">Reference proteome</keyword>
<dbReference type="KEGG" id="vg:77951907"/>
<dbReference type="EMBL" id="MN586022">
    <property type="protein sequence ID" value="QGJ92953.1"/>
    <property type="molecule type" value="Genomic_DNA"/>
</dbReference>
<protein>
    <recommendedName>
        <fullName evidence="1">Ryanodine receptor Ryr domain-containing protein</fullName>
    </recommendedName>
</protein>
<evidence type="ECO:0000259" key="1">
    <source>
        <dbReference type="Pfam" id="PF02026"/>
    </source>
</evidence>
<feature type="domain" description="Ryanodine receptor Ryr" evidence="1">
    <location>
        <begin position="61"/>
        <end position="109"/>
    </location>
</feature>
<dbReference type="RefSeq" id="YP_010675580.1">
    <property type="nucleotide sequence ID" value="NC_071005.1"/>
</dbReference>
<sequence>MTNPVPQFSVTEIAKIAHEANRALCWALGDDDAGPWEELGEEMQASVEHGVRVVQESEDHGPEELHRQWVMVREAQGWTYGERLDRNEKVHPNLVPYDELPREQQTKDRLFLSVVRSLSGMDVK</sequence>
<evidence type="ECO:0000313" key="2">
    <source>
        <dbReference type="EMBL" id="QGJ92953.1"/>
    </source>
</evidence>
<dbReference type="Pfam" id="PF02026">
    <property type="entry name" value="RyR"/>
    <property type="match status" value="1"/>
</dbReference>
<dbReference type="Proteomes" id="UP000423645">
    <property type="component" value="Segment"/>
</dbReference>
<reference evidence="2 3" key="1">
    <citation type="submission" date="2019-10" db="EMBL/GenBank/DDBJ databases">
        <authorList>
            <person name="Zack K.M."/>
            <person name="Garlena R.A."/>
            <person name="Russell D.A."/>
            <person name="Pope W.H."/>
            <person name="Jacobs-Sera D."/>
            <person name="Hatfull G.F."/>
        </authorList>
    </citation>
    <scope>NUCLEOTIDE SEQUENCE [LARGE SCALE GENOMIC DNA]</scope>
</reference>
<accession>A0A649VMN1</accession>
<gene>
    <name evidence="2" type="primary">62</name>
    <name evidence="2" type="ORF">PBI_CHIDIEBERE_62</name>
</gene>
<evidence type="ECO:0000313" key="3">
    <source>
        <dbReference type="Proteomes" id="UP000423645"/>
    </source>
</evidence>
<dbReference type="InterPro" id="IPR003032">
    <property type="entry name" value="Ryanodine_rcpt"/>
</dbReference>
<dbReference type="Gene3D" id="6.20.350.10">
    <property type="match status" value="1"/>
</dbReference>
<name>A0A649VMN1_9CAUD</name>
<organism evidence="2 3">
    <name type="scientific">Gordonia phage Chidiebere</name>
    <dbReference type="NCBI Taxonomy" id="2656530"/>
    <lineage>
        <taxon>Viruses</taxon>
        <taxon>Duplodnaviria</taxon>
        <taxon>Heunggongvirae</taxon>
        <taxon>Uroviricota</taxon>
        <taxon>Caudoviricetes</taxon>
        <taxon>Chidieberevirus</taxon>
        <taxon>Chidieberevirus chidiebere</taxon>
    </lineage>
</organism>
<dbReference type="GeneID" id="77951907"/>
<proteinExistence type="predicted"/>